<gene>
    <name evidence="5" type="primary">LOC110070511</name>
</gene>
<dbReference type="PIRSF" id="PIRSF037037">
    <property type="entry name" value="Kelch-like_protein_gigaxonin"/>
    <property type="match status" value="1"/>
</dbReference>
<name>A0ABM5EKX2_9SAUR</name>
<dbReference type="PROSITE" id="PS50097">
    <property type="entry name" value="BTB"/>
    <property type="match status" value="1"/>
</dbReference>
<dbReference type="InterPro" id="IPR006652">
    <property type="entry name" value="Kelch_1"/>
</dbReference>
<dbReference type="SUPFAM" id="SSF117281">
    <property type="entry name" value="Kelch motif"/>
    <property type="match status" value="1"/>
</dbReference>
<dbReference type="Pfam" id="PF07707">
    <property type="entry name" value="BACK"/>
    <property type="match status" value="1"/>
</dbReference>
<dbReference type="GeneID" id="110070511"/>
<dbReference type="InterPro" id="IPR017096">
    <property type="entry name" value="BTB-kelch_protein"/>
</dbReference>
<keyword evidence="4" id="KW-1185">Reference proteome</keyword>
<accession>A0ABM5EKX2</accession>
<dbReference type="InterPro" id="IPR011705">
    <property type="entry name" value="BACK"/>
</dbReference>
<dbReference type="SMART" id="SM00612">
    <property type="entry name" value="Kelch"/>
    <property type="match status" value="3"/>
</dbReference>
<dbReference type="Proteomes" id="UP001652642">
    <property type="component" value="Chromosome 7"/>
</dbReference>
<dbReference type="Gene3D" id="3.30.710.10">
    <property type="entry name" value="Potassium Channel Kv1.1, Chain A"/>
    <property type="match status" value="1"/>
</dbReference>
<sequence>MTSSQQKGQPSLLKTRPLGLKEGLAEIYQEELLYDAMLIADGQRFPCHRALLAAISPYFRDVFTTTWKECKDKEVVLQDVAPSVVQSILKYIYTEDVALTSEAAPLLFAGASRLQIIPLQNICCRFLVTALSMQNWFEMYSLSQVHKNQTLLRGVLQLITQNFDRVVEGDDFLQLDLSSLTALISSSELMVASEYKVYQAVQRWVQKQPAKRHALLPELMLHVRLPLLSPQEQGELQKDLERWKDLKLEWKLLDGEERLRQSQGLREGMYKPSILCIDSQMCEHQEMEHCCMSCYDPQTEMWEKLPGLESLTHACCTSAGDRIYISGGIYKNSYSTAVYEFSSFTNRWAQLPSMATTRAAHAFLFHDQRLYVVGGWRKFQIFLNLAESLDLATGMWAAIAKLPFPLSHPASSVFQDRLYLLGGATGISSHWLFHRGILIYEPRSDVWTQVPLSVGLFAAGAVAMDCGIYVIGGYAEKKRKDSADGTLVPENRYSTRRCFFISGSGKVNRSISIPKLPRGIANAGVVRCGKRIYLLGGEDLTQHYKTIYHWEPGEPRWHRSAMEVPVFREGISRFGCTTLMRPKPHILQLFQAASLVPVAAVCK</sequence>
<evidence type="ECO:0000256" key="1">
    <source>
        <dbReference type="ARBA" id="ARBA00022441"/>
    </source>
</evidence>
<feature type="domain" description="BTB" evidence="3">
    <location>
        <begin position="34"/>
        <end position="101"/>
    </location>
</feature>
<dbReference type="PANTHER" id="PTHR45632:SF5">
    <property type="entry name" value="KELCH-LIKE PROTEIN 22"/>
    <property type="match status" value="1"/>
</dbReference>
<reference evidence="5" key="1">
    <citation type="submission" date="2025-08" db="UniProtKB">
        <authorList>
            <consortium name="RefSeq"/>
        </authorList>
    </citation>
    <scope>IDENTIFICATION</scope>
</reference>
<evidence type="ECO:0000313" key="4">
    <source>
        <dbReference type="Proteomes" id="UP001652642"/>
    </source>
</evidence>
<dbReference type="InterPro" id="IPR015915">
    <property type="entry name" value="Kelch-typ_b-propeller"/>
</dbReference>
<keyword evidence="1" id="KW-0880">Kelch repeat</keyword>
<evidence type="ECO:0000313" key="5">
    <source>
        <dbReference type="RefSeq" id="XP_072833805.1"/>
    </source>
</evidence>
<dbReference type="Pfam" id="PF24681">
    <property type="entry name" value="Kelch_KLHDC2_KLHL20_DRC7"/>
    <property type="match status" value="1"/>
</dbReference>
<dbReference type="PANTHER" id="PTHR45632">
    <property type="entry name" value="LD33804P"/>
    <property type="match status" value="1"/>
</dbReference>
<dbReference type="Gene3D" id="1.25.40.420">
    <property type="match status" value="1"/>
</dbReference>
<protein>
    <submittedName>
        <fullName evidence="5">Kelch-like protein 35</fullName>
    </submittedName>
</protein>
<proteinExistence type="predicted"/>
<dbReference type="SMART" id="SM00875">
    <property type="entry name" value="BACK"/>
    <property type="match status" value="1"/>
</dbReference>
<dbReference type="InterPro" id="IPR011333">
    <property type="entry name" value="SKP1/BTB/POZ_sf"/>
</dbReference>
<dbReference type="InterPro" id="IPR000210">
    <property type="entry name" value="BTB/POZ_dom"/>
</dbReference>
<evidence type="ECO:0000259" key="3">
    <source>
        <dbReference type="PROSITE" id="PS50097"/>
    </source>
</evidence>
<organism evidence="4 5">
    <name type="scientific">Pogona vitticeps</name>
    <name type="common">central bearded dragon</name>
    <dbReference type="NCBI Taxonomy" id="103695"/>
    <lineage>
        <taxon>Eukaryota</taxon>
        <taxon>Metazoa</taxon>
        <taxon>Chordata</taxon>
        <taxon>Craniata</taxon>
        <taxon>Vertebrata</taxon>
        <taxon>Euteleostomi</taxon>
        <taxon>Lepidosauria</taxon>
        <taxon>Squamata</taxon>
        <taxon>Bifurcata</taxon>
        <taxon>Unidentata</taxon>
        <taxon>Episquamata</taxon>
        <taxon>Toxicofera</taxon>
        <taxon>Iguania</taxon>
        <taxon>Acrodonta</taxon>
        <taxon>Agamidae</taxon>
        <taxon>Amphibolurinae</taxon>
        <taxon>Pogona</taxon>
    </lineage>
</organism>
<dbReference type="Gene3D" id="2.120.10.80">
    <property type="entry name" value="Kelch-type beta propeller"/>
    <property type="match status" value="1"/>
</dbReference>
<dbReference type="SMART" id="SM00225">
    <property type="entry name" value="BTB"/>
    <property type="match status" value="1"/>
</dbReference>
<dbReference type="Pfam" id="PF00651">
    <property type="entry name" value="BTB"/>
    <property type="match status" value="1"/>
</dbReference>
<keyword evidence="2" id="KW-0677">Repeat</keyword>
<evidence type="ECO:0000256" key="2">
    <source>
        <dbReference type="ARBA" id="ARBA00022737"/>
    </source>
</evidence>
<dbReference type="SUPFAM" id="SSF54695">
    <property type="entry name" value="POZ domain"/>
    <property type="match status" value="1"/>
</dbReference>
<dbReference type="RefSeq" id="XP_072833805.1">
    <property type="nucleotide sequence ID" value="XM_072977704.1"/>
</dbReference>